<reference evidence="4" key="1">
    <citation type="submission" date="2018-01" db="EMBL/GenBank/DDBJ databases">
        <authorList>
            <person name="Mao J.F."/>
        </authorList>
    </citation>
    <scope>NUCLEOTIDE SEQUENCE</scope>
    <source>
        <strain evidence="4">Huo1</strain>
        <tissue evidence="4">Leaf</tissue>
    </source>
</reference>
<keyword evidence="5" id="KW-1185">Reference proteome</keyword>
<dbReference type="PANTHER" id="PTHR14221:SF41">
    <property type="entry name" value="TRANSDUCIN_WD40 REPEAT-LIKE SUPERFAMILY PROTEIN"/>
    <property type="match status" value="1"/>
</dbReference>
<keyword evidence="2" id="KW-0677">Repeat</keyword>
<accession>A0A8X8ZFS5</accession>
<comment type="caution">
    <text evidence="4">The sequence shown here is derived from an EMBL/GenBank/DDBJ whole genome shotgun (WGS) entry which is preliminary data.</text>
</comment>
<gene>
    <name evidence="4" type="ORF">SASPL_135434</name>
</gene>
<dbReference type="Proteomes" id="UP000298416">
    <property type="component" value="Unassembled WGS sequence"/>
</dbReference>
<protein>
    <submittedName>
        <fullName evidence="4">Uncharacterized protein</fullName>
    </submittedName>
</protein>
<evidence type="ECO:0000313" key="5">
    <source>
        <dbReference type="Proteomes" id="UP000298416"/>
    </source>
</evidence>
<evidence type="ECO:0000256" key="3">
    <source>
        <dbReference type="SAM" id="MobiDB-lite"/>
    </source>
</evidence>
<evidence type="ECO:0000256" key="1">
    <source>
        <dbReference type="ARBA" id="ARBA00022574"/>
    </source>
</evidence>
<dbReference type="AlphaFoldDB" id="A0A8X8ZFS5"/>
<organism evidence="4">
    <name type="scientific">Salvia splendens</name>
    <name type="common">Scarlet sage</name>
    <dbReference type="NCBI Taxonomy" id="180675"/>
    <lineage>
        <taxon>Eukaryota</taxon>
        <taxon>Viridiplantae</taxon>
        <taxon>Streptophyta</taxon>
        <taxon>Embryophyta</taxon>
        <taxon>Tracheophyta</taxon>
        <taxon>Spermatophyta</taxon>
        <taxon>Magnoliopsida</taxon>
        <taxon>eudicotyledons</taxon>
        <taxon>Gunneridae</taxon>
        <taxon>Pentapetalae</taxon>
        <taxon>asterids</taxon>
        <taxon>lamiids</taxon>
        <taxon>Lamiales</taxon>
        <taxon>Lamiaceae</taxon>
        <taxon>Nepetoideae</taxon>
        <taxon>Mentheae</taxon>
        <taxon>Salviinae</taxon>
        <taxon>Salvia</taxon>
        <taxon>Salvia subgen. Calosphace</taxon>
        <taxon>core Calosphace</taxon>
    </lineage>
</organism>
<dbReference type="EMBL" id="PNBA02000013">
    <property type="protein sequence ID" value="KAG6403217.1"/>
    <property type="molecule type" value="Genomic_DNA"/>
</dbReference>
<dbReference type="InterPro" id="IPR040324">
    <property type="entry name" value="WDR44/Dgr2"/>
</dbReference>
<dbReference type="PANTHER" id="PTHR14221">
    <property type="entry name" value="WD REPEAT DOMAIN 44"/>
    <property type="match status" value="1"/>
</dbReference>
<name>A0A8X8ZFS5_SALSN</name>
<keyword evidence="1" id="KW-0853">WD repeat</keyword>
<sequence length="351" mass="40200">MQCASMARRRKLTMNWEGLGDDEEDDRLFESRERISCAIPLDLASDVDEFEDSRIYDARANPSFMLASYDMWTSEPGDIRERRKRFLQGIGLASSKDMLRMASTKTARAKVDPCTPRAVDSASPSTSLHPSAIVFGRSRSDSDIDVRTRQRKEELVGSVLKQRLMRTSSAPSKGLCQYSSDVNSSSQRNKHSFDSFFLIKNLDTGKEFIVKEYNEEGMWNKLSDVETGKQLTIEEFEKAVGQSRVVKELMRRQNKGHDHDARKLNHNKYFTKSFRNSKRKGASLLKNIKVAASSKNLKEHEQQQLCSEENKAASQWVKTRQHGKSYREFTALHVSQEIQAHEGSIWVIRFS</sequence>
<feature type="region of interest" description="Disordered" evidence="3">
    <location>
        <begin position="106"/>
        <end position="126"/>
    </location>
</feature>
<evidence type="ECO:0000256" key="2">
    <source>
        <dbReference type="ARBA" id="ARBA00022737"/>
    </source>
</evidence>
<reference evidence="4" key="2">
    <citation type="submission" date="2020-08" db="EMBL/GenBank/DDBJ databases">
        <title>Plant Genome Project.</title>
        <authorList>
            <person name="Zhang R.-G."/>
        </authorList>
    </citation>
    <scope>NUCLEOTIDE SEQUENCE</scope>
    <source>
        <strain evidence="4">Huo1</strain>
        <tissue evidence="4">Leaf</tissue>
    </source>
</reference>
<evidence type="ECO:0000313" key="4">
    <source>
        <dbReference type="EMBL" id="KAG6403217.1"/>
    </source>
</evidence>
<proteinExistence type="predicted"/>